<feature type="chain" id="PRO_5046678560" description="5'-nucleotidase" evidence="6">
    <location>
        <begin position="20"/>
        <end position="323"/>
    </location>
</feature>
<keyword evidence="9" id="KW-1185">Reference proteome</keyword>
<evidence type="ECO:0000256" key="6">
    <source>
        <dbReference type="SAM" id="SignalP"/>
    </source>
</evidence>
<feature type="domain" description="Survival protein SurE-like phosphatase/nucleotidase" evidence="7">
    <location>
        <begin position="22"/>
        <end position="227"/>
    </location>
</feature>
<evidence type="ECO:0000313" key="9">
    <source>
        <dbReference type="Proteomes" id="UP000720344"/>
    </source>
</evidence>
<comment type="similarity">
    <text evidence="2">Belongs to the SurE nucleotidase family.</text>
</comment>
<name>A0ABX0WMG9_9RHOO</name>
<dbReference type="Proteomes" id="UP000720344">
    <property type="component" value="Unassembled WGS sequence"/>
</dbReference>
<keyword evidence="5" id="KW-0378">Hydrolase</keyword>
<proteinExistence type="inferred from homology"/>
<organism evidence="8 9">
    <name type="scientific">Rhodocyclus gracilis</name>
    <dbReference type="NCBI Taxonomy" id="2929842"/>
    <lineage>
        <taxon>Bacteria</taxon>
        <taxon>Pseudomonadati</taxon>
        <taxon>Pseudomonadota</taxon>
        <taxon>Betaproteobacteria</taxon>
        <taxon>Rhodocyclales</taxon>
        <taxon>Rhodocyclaceae</taxon>
        <taxon>Rhodocyclus</taxon>
    </lineage>
</organism>
<gene>
    <name evidence="8" type="ORF">HCX48_12985</name>
</gene>
<comment type="caution">
    <text evidence="8">The sequence shown here is derived from an EMBL/GenBank/DDBJ whole genome shotgun (WGS) entry which is preliminary data.</text>
</comment>
<dbReference type="InterPro" id="IPR030048">
    <property type="entry name" value="SurE"/>
</dbReference>
<evidence type="ECO:0000256" key="3">
    <source>
        <dbReference type="ARBA" id="ARBA00012643"/>
    </source>
</evidence>
<reference evidence="9" key="1">
    <citation type="submission" date="2020-03" db="EMBL/GenBank/DDBJ databases">
        <title>Whole-genome sequence of the purple nonsulfur bacterium Rhodocyclus tenuis DSM112.</title>
        <authorList>
            <person name="Kyndt J.A."/>
            <person name="Meyer T.E."/>
        </authorList>
    </citation>
    <scope>NUCLEOTIDE SEQUENCE [LARGE SCALE GENOMIC DNA]</scope>
    <source>
        <strain evidence="9">DSM 112</strain>
    </source>
</reference>
<keyword evidence="6" id="KW-0732">Signal</keyword>
<keyword evidence="4" id="KW-0479">Metal-binding</keyword>
<dbReference type="PANTHER" id="PTHR30457">
    <property type="entry name" value="5'-NUCLEOTIDASE SURE"/>
    <property type="match status" value="1"/>
</dbReference>
<dbReference type="InterPro" id="IPR002828">
    <property type="entry name" value="SurE-like_Pase/nucleotidase"/>
</dbReference>
<comment type="catalytic activity">
    <reaction evidence="1">
        <text>a ribonucleoside 5'-phosphate + H2O = a ribonucleoside + phosphate</text>
        <dbReference type="Rhea" id="RHEA:12484"/>
        <dbReference type="ChEBI" id="CHEBI:15377"/>
        <dbReference type="ChEBI" id="CHEBI:18254"/>
        <dbReference type="ChEBI" id="CHEBI:43474"/>
        <dbReference type="ChEBI" id="CHEBI:58043"/>
        <dbReference type="EC" id="3.1.3.5"/>
    </reaction>
</comment>
<protein>
    <recommendedName>
        <fullName evidence="3">5'-nucleotidase</fullName>
        <ecNumber evidence="3">3.1.3.5</ecNumber>
    </recommendedName>
</protein>
<dbReference type="Pfam" id="PF01975">
    <property type="entry name" value="SurE"/>
    <property type="match status" value="1"/>
</dbReference>
<dbReference type="EMBL" id="JAATWB010000012">
    <property type="protein sequence ID" value="NJA90128.1"/>
    <property type="molecule type" value="Genomic_DNA"/>
</dbReference>
<evidence type="ECO:0000256" key="2">
    <source>
        <dbReference type="ARBA" id="ARBA00011062"/>
    </source>
</evidence>
<dbReference type="EC" id="3.1.3.5" evidence="3"/>
<evidence type="ECO:0000313" key="8">
    <source>
        <dbReference type="EMBL" id="NJA90128.1"/>
    </source>
</evidence>
<dbReference type="InterPro" id="IPR036523">
    <property type="entry name" value="SurE-like_sf"/>
</dbReference>
<accession>A0ABX0WMG9</accession>
<dbReference type="Gene3D" id="3.40.1210.10">
    <property type="entry name" value="Survival protein SurE-like phosphatase/nucleotidase"/>
    <property type="match status" value="1"/>
</dbReference>
<dbReference type="PANTHER" id="PTHR30457:SF0">
    <property type="entry name" value="PHOSPHATASE, PUTATIVE (AFU_ORTHOLOGUE AFUA_4G01070)-RELATED"/>
    <property type="match status" value="1"/>
</dbReference>
<evidence type="ECO:0000256" key="5">
    <source>
        <dbReference type="ARBA" id="ARBA00022801"/>
    </source>
</evidence>
<evidence type="ECO:0000256" key="1">
    <source>
        <dbReference type="ARBA" id="ARBA00000815"/>
    </source>
</evidence>
<evidence type="ECO:0000256" key="4">
    <source>
        <dbReference type="ARBA" id="ARBA00022723"/>
    </source>
</evidence>
<sequence length="323" mass="34280">MLLLSVVLLACGLPQQANALDILLTNDDGYAHPNIRALYRELSKAGHRVAIAAPAGDQSARGGAFFYGEEVVAGRDDDPDYPASHYLKTRQGGSCLSDACRGQEVSVEISATPVMAALYGIERVLPHADLVISGPNAGHNLGRINNSSGTFNAATVALVRGYPAIAVSADWQEAAPAAAATEVVKLVALLEAMRSGDERLLPAGIGLNVNLPRSDRIKGWQLTSIGSWWPYEFSYVDDLGSLRPALAGKFGIGFRRASLPPADEANSEGVVVGQGLITVSPITGLPGTPGSLPRDEHGDWLKRLADRLQSLSEKPLRSYSYIQ</sequence>
<feature type="signal peptide" evidence="6">
    <location>
        <begin position="1"/>
        <end position="19"/>
    </location>
</feature>
<dbReference type="SUPFAM" id="SSF64167">
    <property type="entry name" value="SurE-like"/>
    <property type="match status" value="1"/>
</dbReference>
<evidence type="ECO:0000259" key="7">
    <source>
        <dbReference type="Pfam" id="PF01975"/>
    </source>
</evidence>